<dbReference type="RefSeq" id="WP_286136155.1">
    <property type="nucleotide sequence ID" value="NZ_BRPL01000002.1"/>
</dbReference>
<dbReference type="Pfam" id="PF06103">
    <property type="entry name" value="DUF948"/>
    <property type="match status" value="1"/>
</dbReference>
<keyword evidence="1" id="KW-0175">Coiled coil</keyword>
<keyword evidence="2" id="KW-0812">Transmembrane</keyword>
<evidence type="ECO:0000313" key="4">
    <source>
        <dbReference type="Proteomes" id="UP001144204"/>
    </source>
</evidence>
<keyword evidence="2" id="KW-0472">Membrane</keyword>
<sequence>MTGGEIAALIAAIAFLLLVFFIGIFLTRLMNTLNEVNRSIKSLTDDVDVVSKQSSDILATSNDLLKDVNEKINTIDPVFNAAADLGQSVTDLNNSVRHMTTRVKDNTNRGAKFALISKMGTMFYKMHNKKKRK</sequence>
<dbReference type="EMBL" id="BRPL01000002">
    <property type="protein sequence ID" value="GLB46695.1"/>
    <property type="molecule type" value="Genomic_DNA"/>
</dbReference>
<dbReference type="Proteomes" id="UP001144204">
    <property type="component" value="Unassembled WGS sequence"/>
</dbReference>
<comment type="caution">
    <text evidence="3">The sequence shown here is derived from an EMBL/GenBank/DDBJ whole genome shotgun (WGS) entry which is preliminary data.</text>
</comment>
<reference evidence="3" key="2">
    <citation type="journal article" date="2023" name="PLoS ONE">
        <title>Philodulcilactobacillus myokoensis gen. nov., sp. nov., a fructophilic, acidophilic, and agar-phobic lactic acid bacterium isolated from fermented vegetable extracts.</title>
        <authorList>
            <person name="Kouya T."/>
            <person name="Ishiyama Y."/>
            <person name="Ohashi S."/>
            <person name="Kumakubo R."/>
            <person name="Yamazaki T."/>
            <person name="Otaki T."/>
        </authorList>
    </citation>
    <scope>NUCLEOTIDE SEQUENCE</scope>
    <source>
        <strain evidence="3">WR16-4</strain>
    </source>
</reference>
<proteinExistence type="predicted"/>
<organism evidence="3 4">
    <name type="scientific">Philodulcilactobacillus myokoensis</name>
    <dbReference type="NCBI Taxonomy" id="2929573"/>
    <lineage>
        <taxon>Bacteria</taxon>
        <taxon>Bacillati</taxon>
        <taxon>Bacillota</taxon>
        <taxon>Bacilli</taxon>
        <taxon>Lactobacillales</taxon>
        <taxon>Lactobacillaceae</taxon>
        <taxon>Philodulcilactobacillus</taxon>
    </lineage>
</organism>
<name>A0A9W6B1C7_9LACO</name>
<dbReference type="AlphaFoldDB" id="A0A9W6B1C7"/>
<dbReference type="PANTHER" id="PTHR40070:SF1">
    <property type="entry name" value="UPF0478 PROTEIN YTXG"/>
    <property type="match status" value="1"/>
</dbReference>
<keyword evidence="2" id="KW-1133">Transmembrane helix</keyword>
<evidence type="ECO:0000256" key="1">
    <source>
        <dbReference type="SAM" id="Coils"/>
    </source>
</evidence>
<feature type="coiled-coil region" evidence="1">
    <location>
        <begin position="26"/>
        <end position="53"/>
    </location>
</feature>
<dbReference type="Gene3D" id="1.20.1170.10">
    <property type="match status" value="1"/>
</dbReference>
<reference evidence="3" key="1">
    <citation type="submission" date="2022-07" db="EMBL/GenBank/DDBJ databases">
        <authorList>
            <person name="Kouya T."/>
            <person name="Ishiyama Y."/>
        </authorList>
    </citation>
    <scope>NUCLEOTIDE SEQUENCE</scope>
    <source>
        <strain evidence="3">WR16-4</strain>
    </source>
</reference>
<protein>
    <submittedName>
        <fullName evidence="3">Chemotaxis protein</fullName>
    </submittedName>
</protein>
<accession>A0A9W6B1C7</accession>
<keyword evidence="4" id="KW-1185">Reference proteome</keyword>
<feature type="transmembrane region" description="Helical" evidence="2">
    <location>
        <begin position="6"/>
        <end position="26"/>
    </location>
</feature>
<dbReference type="InterPro" id="IPR009293">
    <property type="entry name" value="UPF0478"/>
</dbReference>
<evidence type="ECO:0000313" key="3">
    <source>
        <dbReference type="EMBL" id="GLB46695.1"/>
    </source>
</evidence>
<gene>
    <name evidence="3" type="ORF">WR164_06740</name>
</gene>
<dbReference type="PANTHER" id="PTHR40070">
    <property type="entry name" value="UPF0478 PROTEIN YTXG"/>
    <property type="match status" value="1"/>
</dbReference>
<evidence type="ECO:0000256" key="2">
    <source>
        <dbReference type="SAM" id="Phobius"/>
    </source>
</evidence>